<dbReference type="Proteomes" id="UP000006294">
    <property type="component" value="Chromosome"/>
</dbReference>
<proteinExistence type="predicted"/>
<name>K0J4V2_AMPXN</name>
<keyword evidence="2" id="KW-1185">Reference proteome</keyword>
<dbReference type="KEGG" id="axl:AXY_22650"/>
<reference evidence="1 2" key="1">
    <citation type="submission" date="2011-01" db="EMBL/GenBank/DDBJ databases">
        <title>Whole genome sequence of Amphibacillus xylinus NBRC 15112.</title>
        <authorList>
            <person name="Nakazawa H."/>
            <person name="Katano Y."/>
            <person name="Nakamura S."/>
            <person name="Sasagawa M."/>
            <person name="Fukada J."/>
            <person name="Arai T."/>
            <person name="Sasakura N."/>
            <person name="Mochizuki D."/>
            <person name="Hosoyama A."/>
            <person name="Harada K."/>
            <person name="Horikawa H."/>
            <person name="Kato Y."/>
            <person name="Harada T."/>
            <person name="Sasaki K."/>
            <person name="Sekiguchi M."/>
            <person name="Hodoyama M."/>
            <person name="Nishiko R."/>
            <person name="Narita H."/>
            <person name="Hanamaki A."/>
            <person name="Hata C."/>
            <person name="Konno Y."/>
            <person name="Niimura Y."/>
            <person name="Yamazaki S."/>
            <person name="Fujita N."/>
        </authorList>
    </citation>
    <scope>NUCLEOTIDE SEQUENCE [LARGE SCALE GENOMIC DNA]</scope>
    <source>
        <strain evidence="2">ATCC 51415 / DSM 6626 / JCM 7361 / LMG 17667 / NBRC 15112 / Ep01</strain>
    </source>
</reference>
<dbReference type="AlphaFoldDB" id="K0J4V2"/>
<organism evidence="1 2">
    <name type="scientific">Amphibacillus xylanus (strain ATCC 51415 / DSM 6626 / JCM 7361 / LMG 17667 / NBRC 15112 / Ep01)</name>
    <dbReference type="NCBI Taxonomy" id="698758"/>
    <lineage>
        <taxon>Bacteria</taxon>
        <taxon>Bacillati</taxon>
        <taxon>Bacillota</taxon>
        <taxon>Bacilli</taxon>
        <taxon>Bacillales</taxon>
        <taxon>Bacillaceae</taxon>
        <taxon>Amphibacillus</taxon>
    </lineage>
</organism>
<accession>K0J4V2</accession>
<dbReference type="EMBL" id="AP012050">
    <property type="protein sequence ID" value="BAM48397.1"/>
    <property type="molecule type" value="Genomic_DNA"/>
</dbReference>
<dbReference type="RefSeq" id="WP_015010979.1">
    <property type="nucleotide sequence ID" value="NC_018704.1"/>
</dbReference>
<gene>
    <name evidence="1" type="ordered locus">AXY_22650</name>
</gene>
<sequence>MGEKVELYLADSGAAIYLKNRQRSISKGLKAYSGRFWHKLKKAFYNGWFKGKNRLYSIKTFVLKYARDNPKEKVPCFKTFYRYIRQNALVIKPHDLPMMYRLSPRKNKHSKPKGHNKKVLGNSISTRPTEVLNRQEFGHWEADLVLGKKTKG</sequence>
<evidence type="ECO:0000313" key="1">
    <source>
        <dbReference type="EMBL" id="BAM48397.1"/>
    </source>
</evidence>
<dbReference type="HOGENOM" id="CLU_035706_11_2_9"/>
<dbReference type="STRING" id="698758.AXY_22650"/>
<protein>
    <recommendedName>
        <fullName evidence="3">Transposase</fullName>
    </recommendedName>
</protein>
<evidence type="ECO:0000313" key="2">
    <source>
        <dbReference type="Proteomes" id="UP000006294"/>
    </source>
</evidence>
<evidence type="ECO:0008006" key="3">
    <source>
        <dbReference type="Google" id="ProtNLM"/>
    </source>
</evidence>
<dbReference type="eggNOG" id="COG2826">
    <property type="taxonomic scope" value="Bacteria"/>
</dbReference>